<dbReference type="InterPro" id="IPR023485">
    <property type="entry name" value="Ptyr_pPase"/>
</dbReference>
<reference evidence="2 3" key="1">
    <citation type="journal article" date="2019" name="Int. J. Syst. Evol. Microbiol.">
        <title>The Global Catalogue of Microorganisms (GCM) 10K type strain sequencing project: providing services to taxonomists for standard genome sequencing and annotation.</title>
        <authorList>
            <consortium name="The Broad Institute Genomics Platform"/>
            <consortium name="The Broad Institute Genome Sequencing Center for Infectious Disease"/>
            <person name="Wu L."/>
            <person name="Ma J."/>
        </authorList>
    </citation>
    <scope>NUCLEOTIDE SEQUENCE [LARGE SCALE GENOMIC DNA]</scope>
    <source>
        <strain evidence="2 3">JCM 15575</strain>
    </source>
</reference>
<evidence type="ECO:0000313" key="2">
    <source>
        <dbReference type="EMBL" id="GAA1664280.1"/>
    </source>
</evidence>
<protein>
    <submittedName>
        <fullName evidence="2">Low molecular weight phosphatase family protein</fullName>
    </submittedName>
</protein>
<keyword evidence="3" id="KW-1185">Reference proteome</keyword>
<comment type="caution">
    <text evidence="2">The sequence shown here is derived from an EMBL/GenBank/DDBJ whole genome shotgun (WGS) entry which is preliminary data.</text>
</comment>
<dbReference type="SUPFAM" id="SSF52788">
    <property type="entry name" value="Phosphotyrosine protein phosphatases I"/>
    <property type="match status" value="1"/>
</dbReference>
<dbReference type="Gene3D" id="3.40.50.2300">
    <property type="match status" value="1"/>
</dbReference>
<evidence type="ECO:0000259" key="1">
    <source>
        <dbReference type="SMART" id="SM00226"/>
    </source>
</evidence>
<dbReference type="RefSeq" id="WP_344051384.1">
    <property type="nucleotide sequence ID" value="NZ_BAAAPK010000001.1"/>
</dbReference>
<dbReference type="EMBL" id="BAAAPK010000001">
    <property type="protein sequence ID" value="GAA1664280.1"/>
    <property type="molecule type" value="Genomic_DNA"/>
</dbReference>
<dbReference type="InterPro" id="IPR036196">
    <property type="entry name" value="Ptyr_pPase_sf"/>
</dbReference>
<feature type="domain" description="Phosphotyrosine protein phosphatase I" evidence="1">
    <location>
        <begin position="5"/>
        <end position="187"/>
    </location>
</feature>
<name>A0ABN2G2L4_9MICO</name>
<proteinExistence type="predicted"/>
<evidence type="ECO:0000313" key="3">
    <source>
        <dbReference type="Proteomes" id="UP001500596"/>
    </source>
</evidence>
<dbReference type="SMART" id="SM00226">
    <property type="entry name" value="LMWPc"/>
    <property type="match status" value="1"/>
</dbReference>
<dbReference type="Proteomes" id="UP001500596">
    <property type="component" value="Unassembled WGS sequence"/>
</dbReference>
<accession>A0ABN2G2L4</accession>
<gene>
    <name evidence="2" type="ORF">GCM10009807_05590</name>
</gene>
<organism evidence="2 3">
    <name type="scientific">Microbacterium lacus</name>
    <dbReference type="NCBI Taxonomy" id="415217"/>
    <lineage>
        <taxon>Bacteria</taxon>
        <taxon>Bacillati</taxon>
        <taxon>Actinomycetota</taxon>
        <taxon>Actinomycetes</taxon>
        <taxon>Micrococcales</taxon>
        <taxon>Microbacteriaceae</taxon>
        <taxon>Microbacterium</taxon>
    </lineage>
</organism>
<dbReference type="Pfam" id="PF01451">
    <property type="entry name" value="LMWPc"/>
    <property type="match status" value="1"/>
</dbReference>
<sequence length="220" mass="23160">MTPAFTILTVCTGNIHRSALAATLLETWRSWYLPAQTASLIRVHSAGFAAPVGSPMGEHVRLVAAALGGDGTAHRATQLTDEMIASADLVLVASRRQRDEALARVPSALRTTFTMREAGRICEALPPASPADLVSLRSVVALMADHRGEHADPGSDDVIDPQGRDLDAYVQMTREEVVPLARLGAALFGMPAADLRAYLAVVDDPAAVLAMLGTDPAATS</sequence>